<keyword evidence="19" id="KW-1185">Reference proteome</keyword>
<dbReference type="UniPathway" id="UPA00138"/>
<evidence type="ECO:0000256" key="9">
    <source>
        <dbReference type="ARBA" id="ARBA00022989"/>
    </source>
</evidence>
<keyword evidence="11" id="KW-0325">Glycoprotein</keyword>
<feature type="transmembrane region" description="Helical" evidence="16">
    <location>
        <begin position="286"/>
        <end position="303"/>
    </location>
</feature>
<dbReference type="GO" id="GO:0006094">
    <property type="term" value="P:gluconeogenesis"/>
    <property type="evidence" value="ECO:0000318"/>
    <property type="project" value="GO_Central"/>
</dbReference>
<keyword evidence="5 13" id="KW-0312">Gluconeogenesis</keyword>
<dbReference type="GO" id="GO:0042593">
    <property type="term" value="P:glucose homeostasis"/>
    <property type="evidence" value="ECO:0007669"/>
    <property type="project" value="Ensembl"/>
</dbReference>
<dbReference type="InterPro" id="IPR036938">
    <property type="entry name" value="PAP2/HPO_sf"/>
</dbReference>
<dbReference type="GO" id="GO:0010468">
    <property type="term" value="P:regulation of gene expression"/>
    <property type="evidence" value="ECO:0007669"/>
    <property type="project" value="Ensembl"/>
</dbReference>
<feature type="active site" description="Nucleophile" evidence="14">
    <location>
        <position position="175"/>
    </location>
</feature>
<evidence type="ECO:0000256" key="12">
    <source>
        <dbReference type="ARBA" id="ARBA00037155"/>
    </source>
</evidence>
<evidence type="ECO:0000256" key="2">
    <source>
        <dbReference type="ARBA" id="ARBA00004477"/>
    </source>
</evidence>
<gene>
    <name evidence="18" type="primary">G6PC1</name>
</gene>
<feature type="transmembrane region" description="Helical" evidence="16">
    <location>
        <begin position="59"/>
        <end position="79"/>
    </location>
</feature>
<keyword evidence="6 16" id="KW-0812">Transmembrane</keyword>
<dbReference type="Proteomes" id="UP000002279">
    <property type="component" value="Chromosome 11"/>
</dbReference>
<name>A0A6I8PMB0_ORNAN</name>
<evidence type="ECO:0000256" key="16">
    <source>
        <dbReference type="SAM" id="Phobius"/>
    </source>
</evidence>
<dbReference type="GeneTree" id="ENSGT00950000183150"/>
<evidence type="ECO:0000256" key="8">
    <source>
        <dbReference type="ARBA" id="ARBA00022824"/>
    </source>
</evidence>
<dbReference type="GO" id="GO:0035264">
    <property type="term" value="P:multicellular organism growth"/>
    <property type="evidence" value="ECO:0007669"/>
    <property type="project" value="Ensembl"/>
</dbReference>
<organism evidence="18 19">
    <name type="scientific">Ornithorhynchus anatinus</name>
    <name type="common">Duckbill platypus</name>
    <dbReference type="NCBI Taxonomy" id="9258"/>
    <lineage>
        <taxon>Eukaryota</taxon>
        <taxon>Metazoa</taxon>
        <taxon>Chordata</taxon>
        <taxon>Craniata</taxon>
        <taxon>Vertebrata</taxon>
        <taxon>Euteleostomi</taxon>
        <taxon>Mammalia</taxon>
        <taxon>Monotremata</taxon>
        <taxon>Ornithorhynchidae</taxon>
        <taxon>Ornithorhynchus</taxon>
    </lineage>
</organism>
<keyword evidence="10 13" id="KW-0472">Membrane</keyword>
<dbReference type="GO" id="GO:0006641">
    <property type="term" value="P:triglyceride metabolic process"/>
    <property type="evidence" value="ECO:0007669"/>
    <property type="project" value="Ensembl"/>
</dbReference>
<dbReference type="PIRSF" id="PIRSF000905">
    <property type="entry name" value="Glucose-6-phosphatase"/>
    <property type="match status" value="1"/>
</dbReference>
<dbReference type="GO" id="GO:0042301">
    <property type="term" value="F:phosphate ion binding"/>
    <property type="evidence" value="ECO:0007669"/>
    <property type="project" value="Ensembl"/>
</dbReference>
<dbReference type="GO" id="GO:0042632">
    <property type="term" value="P:cholesterol homeostasis"/>
    <property type="evidence" value="ECO:0007669"/>
    <property type="project" value="Ensembl"/>
</dbReference>
<evidence type="ECO:0000313" key="19">
    <source>
        <dbReference type="Proteomes" id="UP000002279"/>
    </source>
</evidence>
<evidence type="ECO:0000256" key="6">
    <source>
        <dbReference type="ARBA" id="ARBA00022692"/>
    </source>
</evidence>
<dbReference type="InterPro" id="IPR000326">
    <property type="entry name" value="PAP2/HPO"/>
</dbReference>
<dbReference type="InParanoid" id="A0A6I8PMB0"/>
<comment type="pathway">
    <text evidence="3 13">Carbohydrate biosynthesis; gluconeogenesis.</text>
</comment>
<evidence type="ECO:0000259" key="17">
    <source>
        <dbReference type="SMART" id="SM00014"/>
    </source>
</evidence>
<evidence type="ECO:0000256" key="5">
    <source>
        <dbReference type="ARBA" id="ARBA00022432"/>
    </source>
</evidence>
<comment type="similarity">
    <text evidence="4 13">Belongs to the glucose-6-phosphatase family.</text>
</comment>
<dbReference type="SUPFAM" id="SSF48317">
    <property type="entry name" value="Acid phosphatase/Vanadium-dependent haloperoxidase"/>
    <property type="match status" value="1"/>
</dbReference>
<reference evidence="18 19" key="1">
    <citation type="journal article" date="2008" name="Nature">
        <title>Genome analysis of the platypus reveals unique signatures of evolution.</title>
        <authorList>
            <person name="Warren W.C."/>
            <person name="Hillier L.W."/>
            <person name="Marshall Graves J.A."/>
            <person name="Birney E."/>
            <person name="Ponting C.P."/>
            <person name="Grutzner F."/>
            <person name="Belov K."/>
            <person name="Miller W."/>
            <person name="Clarke L."/>
            <person name="Chinwalla A.T."/>
            <person name="Yang S.P."/>
            <person name="Heger A."/>
            <person name="Locke D.P."/>
            <person name="Miethke P."/>
            <person name="Waters P.D."/>
            <person name="Veyrunes F."/>
            <person name="Fulton L."/>
            <person name="Fulton B."/>
            <person name="Graves T."/>
            <person name="Wallis J."/>
            <person name="Puente X.S."/>
            <person name="Lopez-Otin C."/>
            <person name="Ordonez G.R."/>
            <person name="Eichler E.E."/>
            <person name="Chen L."/>
            <person name="Cheng Z."/>
            <person name="Deakin J.E."/>
            <person name="Alsop A."/>
            <person name="Thompson K."/>
            <person name="Kirby P."/>
            <person name="Papenfuss A.T."/>
            <person name="Wakefield M.J."/>
            <person name="Olender T."/>
            <person name="Lancet D."/>
            <person name="Huttley G.A."/>
            <person name="Smit A.F."/>
            <person name="Pask A."/>
            <person name="Temple-Smith P."/>
            <person name="Batzer M.A."/>
            <person name="Walker J.A."/>
            <person name="Konkel M.K."/>
            <person name="Harris R.S."/>
            <person name="Whittington C.M."/>
            <person name="Wong E.S."/>
            <person name="Gemmell N.J."/>
            <person name="Buschiazzo E."/>
            <person name="Vargas Jentzsch I.M."/>
            <person name="Merkel A."/>
            <person name="Schmitz J."/>
            <person name="Zemann A."/>
            <person name="Churakov G."/>
            <person name="Kriegs J.O."/>
            <person name="Brosius J."/>
            <person name="Murchison E.P."/>
            <person name="Sachidanandam R."/>
            <person name="Smith C."/>
            <person name="Hannon G.J."/>
            <person name="Tsend-Ayush E."/>
            <person name="McMillan D."/>
            <person name="Attenborough R."/>
            <person name="Rens W."/>
            <person name="Ferguson-Smith M."/>
            <person name="Lefevre C.M."/>
            <person name="Sharp J.A."/>
            <person name="Nicholas K.R."/>
            <person name="Ray D.A."/>
            <person name="Kube M."/>
            <person name="Reinhardt R."/>
            <person name="Pringle T.H."/>
            <person name="Taylor J."/>
            <person name="Jones R.C."/>
            <person name="Nixon B."/>
            <person name="Dacheux J.L."/>
            <person name="Niwa H."/>
            <person name="Sekita Y."/>
            <person name="Huang X."/>
            <person name="Stark A."/>
            <person name="Kheradpour P."/>
            <person name="Kellis M."/>
            <person name="Flicek P."/>
            <person name="Chen Y."/>
            <person name="Webber C."/>
            <person name="Hardison R."/>
            <person name="Nelson J."/>
            <person name="Hallsworth-Pepin K."/>
            <person name="Delehaunty K."/>
            <person name="Markovic C."/>
            <person name="Minx P."/>
            <person name="Feng Y."/>
            <person name="Kremitzki C."/>
            <person name="Mitreva M."/>
            <person name="Glasscock J."/>
            <person name="Wylie T."/>
            <person name="Wohldmann P."/>
            <person name="Thiru P."/>
            <person name="Nhan M.N."/>
            <person name="Pohl C.S."/>
            <person name="Smith S.M."/>
            <person name="Hou S."/>
            <person name="Nefedov M."/>
            <person name="de Jong P.J."/>
            <person name="Renfree M.B."/>
            <person name="Mardis E.R."/>
            <person name="Wilson R.K."/>
        </authorList>
    </citation>
    <scope>NUCLEOTIDE SEQUENCE [LARGE SCALE GENOMIC DNA]</scope>
    <source>
        <strain evidence="18 19">Glennie</strain>
    </source>
</reference>
<comment type="catalytic activity">
    <reaction evidence="1">
        <text>D-glucose 6-phosphate + H2O = D-glucose + phosphate</text>
        <dbReference type="Rhea" id="RHEA:16689"/>
        <dbReference type="ChEBI" id="CHEBI:4167"/>
        <dbReference type="ChEBI" id="CHEBI:15377"/>
        <dbReference type="ChEBI" id="CHEBI:43474"/>
        <dbReference type="ChEBI" id="CHEBI:61548"/>
        <dbReference type="EC" id="3.1.3.9"/>
    </reaction>
</comment>
<feature type="transmembrane region" description="Helical" evidence="16">
    <location>
        <begin position="28"/>
        <end position="52"/>
    </location>
</feature>
<dbReference type="Gene3D" id="1.20.144.10">
    <property type="entry name" value="Phosphatidic acid phosphatase type 2/haloperoxidase"/>
    <property type="match status" value="1"/>
</dbReference>
<accession>A0A6I8PMB0</accession>
<proteinExistence type="inferred from homology"/>
<dbReference type="InterPro" id="IPR016275">
    <property type="entry name" value="Glucose-6-phosphatase"/>
</dbReference>
<dbReference type="OMA" id="WCEHPEW"/>
<evidence type="ECO:0000256" key="13">
    <source>
        <dbReference type="PIRNR" id="PIRNR000905"/>
    </source>
</evidence>
<dbReference type="Ensembl" id="ENSOANT00000054965.1">
    <property type="protein sequence ID" value="ENSOANP00000053463.1"/>
    <property type="gene ID" value="ENSOANG00000049694.1"/>
</dbReference>
<dbReference type="PANTHER" id="PTHR12591">
    <property type="entry name" value="GLUCOSE-6-PHOSPHATASE"/>
    <property type="match status" value="1"/>
</dbReference>
<evidence type="ECO:0000256" key="1">
    <source>
        <dbReference type="ARBA" id="ARBA00000651"/>
    </source>
</evidence>
<feature type="transmembrane region" description="Helical" evidence="16">
    <location>
        <begin position="119"/>
        <end position="137"/>
    </location>
</feature>
<comment type="function">
    <text evidence="12">Hydrolyzes glucose-6-phosphate to glucose in the endoplasmic reticulum. Forms with the glucose-6-phosphate transporter (SLC37A4/G6PT) the complex responsible for glucose production in the terminal step of glycogenolysis and gluconeogenesis. Hence, it is the key enzyme in homeostatic regulation of blood glucose levels.</text>
</comment>
<feature type="binding site" evidence="15">
    <location>
        <position position="169"/>
    </location>
    <ligand>
        <name>substrate</name>
    </ligand>
</feature>
<dbReference type="FunCoup" id="A0A6I8PMB0">
    <property type="interactions" value="634"/>
</dbReference>
<evidence type="ECO:0000256" key="10">
    <source>
        <dbReference type="ARBA" id="ARBA00023136"/>
    </source>
</evidence>
<sequence length="351" mass="39468">AGAMDWLHDLGVRAARYLQETFPGAEGWFLLVSALADLRNVFFVLFPAWFYLRRPVAVRLVWVAVVGDWLNLVFKWILFGQRPYWWVQDSGYYNNATIPQIRQFPVTCETGPGSPSGHAMGAAGVYYVMVTALLTIARGKKKPKLGYRCLQVLLWSAFWGLQVNVCLSRIYLAAHFPHQVVAGVFAGIAVAEASRHTPGIFTASLQRYLAVTLLLFSVAIGLYLALRVLGVDLLWTLEKAQRWCQRPEWVHIDTTPFASLLKNLGSLLGLGLALHWPLPRMPVWPLPIRLACVAISLALLHLFDLLRPPSKPELLFYALSFCKSAAVLLTTAVWVPYGVHRLLDWHKRKAP</sequence>
<evidence type="ECO:0000256" key="14">
    <source>
        <dbReference type="PIRSR" id="PIRSR000905-1"/>
    </source>
</evidence>
<dbReference type="PANTHER" id="PTHR12591:SF3">
    <property type="entry name" value="GLUCOSE-6-PHOSPHATASE CATALYTIC SUBUNIT 1"/>
    <property type="match status" value="1"/>
</dbReference>
<evidence type="ECO:0000256" key="15">
    <source>
        <dbReference type="PIRSR" id="PIRSR000905-2"/>
    </source>
</evidence>
<dbReference type="Pfam" id="PF01569">
    <property type="entry name" value="PAP2"/>
    <property type="match status" value="1"/>
</dbReference>
<comment type="subcellular location">
    <subcellularLocation>
        <location evidence="2">Endoplasmic reticulum membrane</location>
        <topology evidence="2">Multi-pass membrane protein</topology>
    </subcellularLocation>
</comment>
<dbReference type="GO" id="GO:0005980">
    <property type="term" value="P:glycogen catabolic process"/>
    <property type="evidence" value="ECO:0007669"/>
    <property type="project" value="Ensembl"/>
</dbReference>
<dbReference type="GO" id="GO:0016020">
    <property type="term" value="C:membrane"/>
    <property type="evidence" value="ECO:0000318"/>
    <property type="project" value="GO_Central"/>
</dbReference>
<reference evidence="18" key="3">
    <citation type="submission" date="2025-09" db="UniProtKB">
        <authorList>
            <consortium name="Ensembl"/>
        </authorList>
    </citation>
    <scope>IDENTIFICATION</scope>
    <source>
        <strain evidence="18">Glennie</strain>
    </source>
</reference>
<feature type="transmembrane region" description="Helical" evidence="16">
    <location>
        <begin position="315"/>
        <end position="339"/>
    </location>
</feature>
<dbReference type="SMART" id="SM00014">
    <property type="entry name" value="acidPPc"/>
    <property type="match status" value="1"/>
</dbReference>
<feature type="binding site" evidence="15">
    <location>
        <position position="82"/>
    </location>
    <ligand>
        <name>substrate</name>
    </ligand>
</feature>
<dbReference type="GO" id="GO:0015760">
    <property type="term" value="P:glucose-6-phosphate transport"/>
    <property type="evidence" value="ECO:0007669"/>
    <property type="project" value="Ensembl"/>
</dbReference>
<dbReference type="GO" id="GO:0008202">
    <property type="term" value="P:steroid metabolic process"/>
    <property type="evidence" value="ECO:0007669"/>
    <property type="project" value="Ensembl"/>
</dbReference>
<dbReference type="GO" id="GO:0051156">
    <property type="term" value="P:glucose 6-phosphate metabolic process"/>
    <property type="evidence" value="ECO:0000318"/>
    <property type="project" value="GO_Central"/>
</dbReference>
<evidence type="ECO:0000256" key="7">
    <source>
        <dbReference type="ARBA" id="ARBA00022801"/>
    </source>
</evidence>
<dbReference type="FunFam" id="1.20.144.10:FF:000010">
    <property type="entry name" value="Glucose-6-phosphatase"/>
    <property type="match status" value="1"/>
</dbReference>
<dbReference type="EC" id="3.1.3.9" evidence="13"/>
<dbReference type="Bgee" id="ENSOANG00000049694">
    <property type="expression patterns" value="Expressed in liver and 3 other cell types or tissues"/>
</dbReference>
<dbReference type="GO" id="GO:0005789">
    <property type="term" value="C:endoplasmic reticulum membrane"/>
    <property type="evidence" value="ECO:0007669"/>
    <property type="project" value="UniProtKB-SubCell"/>
</dbReference>
<keyword evidence="9 16" id="KW-1133">Transmembrane helix</keyword>
<keyword evidence="8 13" id="KW-0256">Endoplasmic reticulum</keyword>
<evidence type="ECO:0000256" key="4">
    <source>
        <dbReference type="ARBA" id="ARBA00009266"/>
    </source>
</evidence>
<dbReference type="GO" id="GO:0061771">
    <property type="term" value="P:response to caloric restriction"/>
    <property type="evidence" value="ECO:0007669"/>
    <property type="project" value="Ensembl"/>
</dbReference>
<evidence type="ECO:0000256" key="3">
    <source>
        <dbReference type="ARBA" id="ARBA00004742"/>
    </source>
</evidence>
<dbReference type="GO" id="GO:0004346">
    <property type="term" value="F:glucose-6-phosphatase activity"/>
    <property type="evidence" value="ECO:0000318"/>
    <property type="project" value="GO_Central"/>
</dbReference>
<dbReference type="AlphaFoldDB" id="A0A6I8PMB0"/>
<feature type="domain" description="Phosphatidic acid phosphatase type 2/haloperoxidase" evidence="17">
    <location>
        <begin position="57"/>
        <end position="195"/>
    </location>
</feature>
<dbReference type="GO" id="GO:0016773">
    <property type="term" value="F:phosphotransferase activity, alcohol group as acceptor"/>
    <property type="evidence" value="ECO:0007669"/>
    <property type="project" value="Ensembl"/>
</dbReference>
<feature type="active site" description="Proton donor" evidence="14">
    <location>
        <position position="118"/>
    </location>
</feature>
<evidence type="ECO:0000256" key="11">
    <source>
        <dbReference type="ARBA" id="ARBA00023180"/>
    </source>
</evidence>
<feature type="transmembrane region" description="Helical" evidence="16">
    <location>
        <begin position="205"/>
        <end position="226"/>
    </location>
</feature>
<keyword evidence="7 13" id="KW-0378">Hydrolase</keyword>
<dbReference type="GO" id="GO:0046415">
    <property type="term" value="P:urate metabolic process"/>
    <property type="evidence" value="ECO:0007669"/>
    <property type="project" value="Ensembl"/>
</dbReference>
<reference evidence="18" key="2">
    <citation type="submission" date="2025-08" db="UniProtKB">
        <authorList>
            <consortium name="Ensembl"/>
        </authorList>
    </citation>
    <scope>IDENTIFICATION</scope>
    <source>
        <strain evidence="18">Glennie</strain>
    </source>
</reference>
<dbReference type="CDD" id="cd03381">
    <property type="entry name" value="PAP2_glucose_6_phosphatase"/>
    <property type="match status" value="1"/>
</dbReference>
<evidence type="ECO:0000313" key="18">
    <source>
        <dbReference type="Ensembl" id="ENSOANP00000053463.1"/>
    </source>
</evidence>
<protein>
    <recommendedName>
        <fullName evidence="13">Glucose-6-phosphatase</fullName>
        <ecNumber evidence="13">3.1.3.9</ecNumber>
    </recommendedName>
</protein>